<feature type="region of interest" description="Disordered" evidence="1">
    <location>
        <begin position="72"/>
        <end position="92"/>
    </location>
</feature>
<keyword evidence="3" id="KW-1185">Reference proteome</keyword>
<evidence type="ECO:0000256" key="1">
    <source>
        <dbReference type="SAM" id="MobiDB-lite"/>
    </source>
</evidence>
<reference evidence="2" key="1">
    <citation type="submission" date="2023-07" db="EMBL/GenBank/DDBJ databases">
        <authorList>
            <consortium name="AG Swart"/>
            <person name="Singh M."/>
            <person name="Singh A."/>
            <person name="Seah K."/>
            <person name="Emmerich C."/>
        </authorList>
    </citation>
    <scope>NUCLEOTIDE SEQUENCE</scope>
    <source>
        <strain evidence="2">DP1</strain>
    </source>
</reference>
<organism evidence="2 3">
    <name type="scientific">Euplotes crassus</name>
    <dbReference type="NCBI Taxonomy" id="5936"/>
    <lineage>
        <taxon>Eukaryota</taxon>
        <taxon>Sar</taxon>
        <taxon>Alveolata</taxon>
        <taxon>Ciliophora</taxon>
        <taxon>Intramacronucleata</taxon>
        <taxon>Spirotrichea</taxon>
        <taxon>Hypotrichia</taxon>
        <taxon>Euplotida</taxon>
        <taxon>Euplotidae</taxon>
        <taxon>Moneuplotes</taxon>
    </lineage>
</organism>
<comment type="caution">
    <text evidence="2">The sequence shown here is derived from an EMBL/GenBank/DDBJ whole genome shotgun (WGS) entry which is preliminary data.</text>
</comment>
<dbReference type="EMBL" id="CAMPGE010000608">
    <property type="protein sequence ID" value="CAI2359360.1"/>
    <property type="molecule type" value="Genomic_DNA"/>
</dbReference>
<name>A0AAD1U108_EUPCR</name>
<gene>
    <name evidence="2" type="ORF">ECRASSUSDP1_LOCUS649</name>
</gene>
<accession>A0AAD1U108</accession>
<proteinExistence type="predicted"/>
<evidence type="ECO:0000313" key="3">
    <source>
        <dbReference type="Proteomes" id="UP001295684"/>
    </source>
</evidence>
<dbReference type="AlphaFoldDB" id="A0AAD1U108"/>
<evidence type="ECO:0000313" key="2">
    <source>
        <dbReference type="EMBL" id="CAI2359360.1"/>
    </source>
</evidence>
<protein>
    <submittedName>
        <fullName evidence="2">Uncharacterized protein</fullName>
    </submittedName>
</protein>
<dbReference type="Proteomes" id="UP001295684">
    <property type="component" value="Unassembled WGS sequence"/>
</dbReference>
<sequence>MGNQNCCLGRRINVKERESSDVIPIGSMTRSEYTRASTKRSEVSKKKLSRNLTTKNVSQFKRVSTKYNDSFYEEMSDDDSRKPSPAALLQKPSASKRISYMLSKSKKSAEVANGDRFSHLGMNARSKLKSRGKWNKKGRRTIGISAKLEKQDLTGKSGLIVN</sequence>